<evidence type="ECO:0000259" key="2">
    <source>
        <dbReference type="PROSITE" id="PS50076"/>
    </source>
</evidence>
<protein>
    <submittedName>
        <fullName evidence="3">DNA-J protein, putative</fullName>
    </submittedName>
</protein>
<name>A0A0S4KGB7_BODSA</name>
<feature type="compositionally biased region" description="Low complexity" evidence="1">
    <location>
        <begin position="82"/>
        <end position="105"/>
    </location>
</feature>
<keyword evidence="4" id="KW-1185">Reference proteome</keyword>
<feature type="compositionally biased region" description="Basic and acidic residues" evidence="1">
    <location>
        <begin position="189"/>
        <end position="198"/>
    </location>
</feature>
<dbReference type="Gene3D" id="1.10.287.110">
    <property type="entry name" value="DnaJ domain"/>
    <property type="match status" value="1"/>
</dbReference>
<feature type="compositionally biased region" description="Low complexity" evidence="1">
    <location>
        <begin position="126"/>
        <end position="150"/>
    </location>
</feature>
<feature type="compositionally biased region" description="Acidic residues" evidence="1">
    <location>
        <begin position="167"/>
        <end position="177"/>
    </location>
</feature>
<feature type="compositionally biased region" description="Low complexity" evidence="1">
    <location>
        <begin position="429"/>
        <end position="441"/>
    </location>
</feature>
<dbReference type="PROSITE" id="PS50076">
    <property type="entry name" value="DNAJ_2"/>
    <property type="match status" value="1"/>
</dbReference>
<dbReference type="SUPFAM" id="SSF46565">
    <property type="entry name" value="Chaperone J-domain"/>
    <property type="match status" value="1"/>
</dbReference>
<feature type="compositionally biased region" description="Polar residues" evidence="1">
    <location>
        <begin position="393"/>
        <end position="425"/>
    </location>
</feature>
<dbReference type="Pfam" id="PF00226">
    <property type="entry name" value="DnaJ"/>
    <property type="match status" value="1"/>
</dbReference>
<feature type="compositionally biased region" description="Polar residues" evidence="1">
    <location>
        <begin position="235"/>
        <end position="251"/>
    </location>
</feature>
<dbReference type="VEuPathDB" id="TriTrypDB:BSAL_11890"/>
<sequence>MTEVLQYSPEQLVHFALQHERNAESFFGITLIRGRSSDELKRLYKRLALKLHPDKNDHPESGKAFQVLQTHFEATLLSFESPAPQATSAPPPTHQSKPAAPQAQHSAKHSQHQQQQQYPPPPPPRQSSSGTSNSFPSSSGQSTKGSTSKKAATHAWPEEDIPLPPDVFDDIAWDEWSDAPKKKKSSKQRSSEWDDDVPRPPPPPPPPQHRHQQSSTAAWPPPPPPPPPPSASSSEAHSFRQQRTAGGSTHNMFDEPVRQPKATASGVSKDKSKGAANLPSLELSDEEEDYAAQQRRRQRSTTNASERVKPSGVMPSLSDDGSDDDADEYAARRRARKKREEAEAAAKREAEAEAKRIATASKSLKHLFAAFDISDDEDDAKFVVSFKMSTTTANKSQVNVAASPTSSTSNPFFQPSPQPATSGSRAQRPVSSSYSVPGASSKTAAASPALSGFATCSSCGCTTVPISPFGDPSMAVQCHACGKFFVPVGSSAYTATKKKSSSSSKSADGVRCSCGKAKKGHCFMCGE</sequence>
<feature type="region of interest" description="Disordered" evidence="1">
    <location>
        <begin position="82"/>
        <end position="355"/>
    </location>
</feature>
<dbReference type="EMBL" id="CYKH01001589">
    <property type="protein sequence ID" value="CUI14704.1"/>
    <property type="molecule type" value="Genomic_DNA"/>
</dbReference>
<evidence type="ECO:0000313" key="4">
    <source>
        <dbReference type="Proteomes" id="UP000051952"/>
    </source>
</evidence>
<reference evidence="4" key="1">
    <citation type="submission" date="2015-09" db="EMBL/GenBank/DDBJ databases">
        <authorList>
            <consortium name="Pathogen Informatics"/>
        </authorList>
    </citation>
    <scope>NUCLEOTIDE SEQUENCE [LARGE SCALE GENOMIC DNA]</scope>
    <source>
        <strain evidence="4">Lake Konstanz</strain>
    </source>
</reference>
<gene>
    <name evidence="3" type="ORF">BSAL_11890</name>
</gene>
<feature type="domain" description="J" evidence="2">
    <location>
        <begin position="22"/>
        <end position="82"/>
    </location>
</feature>
<dbReference type="AlphaFoldDB" id="A0A0S4KGB7"/>
<evidence type="ECO:0000256" key="1">
    <source>
        <dbReference type="SAM" id="MobiDB-lite"/>
    </source>
</evidence>
<dbReference type="InterPro" id="IPR001623">
    <property type="entry name" value="DnaJ_domain"/>
</dbReference>
<proteinExistence type="predicted"/>
<accession>A0A0S4KGB7</accession>
<dbReference type="Proteomes" id="UP000051952">
    <property type="component" value="Unassembled WGS sequence"/>
</dbReference>
<dbReference type="OMA" id="ATHAWPE"/>
<organism evidence="3 4">
    <name type="scientific">Bodo saltans</name>
    <name type="common">Flagellated protozoan</name>
    <dbReference type="NCBI Taxonomy" id="75058"/>
    <lineage>
        <taxon>Eukaryota</taxon>
        <taxon>Discoba</taxon>
        <taxon>Euglenozoa</taxon>
        <taxon>Kinetoplastea</taxon>
        <taxon>Metakinetoplastina</taxon>
        <taxon>Eubodonida</taxon>
        <taxon>Bodonidae</taxon>
        <taxon>Bodo</taxon>
    </lineage>
</organism>
<feature type="compositionally biased region" description="Basic and acidic residues" evidence="1">
    <location>
        <begin position="338"/>
        <end position="355"/>
    </location>
</feature>
<feature type="region of interest" description="Disordered" evidence="1">
    <location>
        <begin position="393"/>
        <end position="443"/>
    </location>
</feature>
<feature type="compositionally biased region" description="Pro residues" evidence="1">
    <location>
        <begin position="219"/>
        <end position="230"/>
    </location>
</feature>
<dbReference type="CDD" id="cd06257">
    <property type="entry name" value="DnaJ"/>
    <property type="match status" value="1"/>
</dbReference>
<evidence type="ECO:0000313" key="3">
    <source>
        <dbReference type="EMBL" id="CUI14704.1"/>
    </source>
</evidence>
<dbReference type="InterPro" id="IPR036869">
    <property type="entry name" value="J_dom_sf"/>
</dbReference>